<keyword evidence="1" id="KW-0812">Transmembrane</keyword>
<accession>A0ABQ7VZC3</accession>
<dbReference type="Proteomes" id="UP000826656">
    <property type="component" value="Unassembled WGS sequence"/>
</dbReference>
<gene>
    <name evidence="2" type="ORF">KY290_010961</name>
</gene>
<evidence type="ECO:0000313" key="3">
    <source>
        <dbReference type="Proteomes" id="UP000826656"/>
    </source>
</evidence>
<proteinExistence type="predicted"/>
<feature type="transmembrane region" description="Helical" evidence="1">
    <location>
        <begin position="30"/>
        <end position="51"/>
    </location>
</feature>
<keyword evidence="1" id="KW-1133">Transmembrane helix</keyword>
<organism evidence="2 3">
    <name type="scientific">Solanum tuberosum</name>
    <name type="common">Potato</name>
    <dbReference type="NCBI Taxonomy" id="4113"/>
    <lineage>
        <taxon>Eukaryota</taxon>
        <taxon>Viridiplantae</taxon>
        <taxon>Streptophyta</taxon>
        <taxon>Embryophyta</taxon>
        <taxon>Tracheophyta</taxon>
        <taxon>Spermatophyta</taxon>
        <taxon>Magnoliopsida</taxon>
        <taxon>eudicotyledons</taxon>
        <taxon>Gunneridae</taxon>
        <taxon>Pentapetalae</taxon>
        <taxon>asterids</taxon>
        <taxon>lamiids</taxon>
        <taxon>Solanales</taxon>
        <taxon>Solanaceae</taxon>
        <taxon>Solanoideae</taxon>
        <taxon>Solaneae</taxon>
        <taxon>Solanum</taxon>
    </lineage>
</organism>
<keyword evidence="3" id="KW-1185">Reference proteome</keyword>
<keyword evidence="1" id="KW-0472">Membrane</keyword>
<evidence type="ECO:0000256" key="1">
    <source>
        <dbReference type="SAM" id="Phobius"/>
    </source>
</evidence>
<protein>
    <submittedName>
        <fullName evidence="2">Uncharacterized protein</fullName>
    </submittedName>
</protein>
<name>A0ABQ7VZC3_SOLTU</name>
<reference evidence="2 3" key="1">
    <citation type="journal article" date="2021" name="bioRxiv">
        <title>Chromosome-scale and haplotype-resolved genome assembly of a tetraploid potato cultivar.</title>
        <authorList>
            <person name="Sun H."/>
            <person name="Jiao W.-B."/>
            <person name="Krause K."/>
            <person name="Campoy J.A."/>
            <person name="Goel M."/>
            <person name="Folz-Donahue K."/>
            <person name="Kukat C."/>
            <person name="Huettel B."/>
            <person name="Schneeberger K."/>
        </authorList>
    </citation>
    <scope>NUCLEOTIDE SEQUENCE [LARGE SCALE GENOMIC DNA]</scope>
    <source>
        <strain evidence="2">SolTubOtavaFocal</strain>
        <tissue evidence="2">Leaves</tissue>
    </source>
</reference>
<sequence length="61" mass="6732">MENGAGLGCLKVYGMVMHFQICPWRKKKTIWVRMVILLVGLELAGCSGGYGEKMENGAWGL</sequence>
<evidence type="ECO:0000313" key="2">
    <source>
        <dbReference type="EMBL" id="KAH0773824.1"/>
    </source>
</evidence>
<comment type="caution">
    <text evidence="2">The sequence shown here is derived from an EMBL/GenBank/DDBJ whole genome shotgun (WGS) entry which is preliminary data.</text>
</comment>
<dbReference type="EMBL" id="JAIVGD010000005">
    <property type="protein sequence ID" value="KAH0773824.1"/>
    <property type="molecule type" value="Genomic_DNA"/>
</dbReference>